<dbReference type="KEGG" id="sphl:LPB140_00215"/>
<dbReference type="Proteomes" id="UP000242561">
    <property type="component" value="Chromosome"/>
</dbReference>
<dbReference type="OrthoDB" id="8481783at2"/>
<proteinExistence type="predicted"/>
<dbReference type="AlphaFoldDB" id="A0A1L3J8S0"/>
<dbReference type="EMBL" id="CP018154">
    <property type="protein sequence ID" value="APG61525.1"/>
    <property type="molecule type" value="Genomic_DNA"/>
</dbReference>
<dbReference type="InterPro" id="IPR029083">
    <property type="entry name" value="Imm32"/>
</dbReference>
<dbReference type="Pfam" id="PF15566">
    <property type="entry name" value="Imm32"/>
    <property type="match status" value="1"/>
</dbReference>
<dbReference type="RefSeq" id="WP_072558171.1">
    <property type="nucleotide sequence ID" value="NZ_CP018154.1"/>
</dbReference>
<keyword evidence="2" id="KW-1185">Reference proteome</keyword>
<evidence type="ECO:0000313" key="2">
    <source>
        <dbReference type="Proteomes" id="UP000242561"/>
    </source>
</evidence>
<name>A0A1L3J8S0_9SPHN</name>
<evidence type="ECO:0008006" key="3">
    <source>
        <dbReference type="Google" id="ProtNLM"/>
    </source>
</evidence>
<dbReference type="STRING" id="1913578.LPB140_00215"/>
<evidence type="ECO:0000313" key="1">
    <source>
        <dbReference type="EMBL" id="APG61525.1"/>
    </source>
</evidence>
<sequence>MTIDRTLSFELSNDGDEIDIHFNEAGLDDCISILQQAKMPGFRHEHLMTHSWGGEELTEEVQCENAKLIHKVTIHKWK</sequence>
<gene>
    <name evidence="1" type="ORF">LPB140_00215</name>
</gene>
<reference evidence="1 2" key="1">
    <citation type="submission" date="2016-11" db="EMBL/GenBank/DDBJ databases">
        <title>Sphingorhabdus sp. LPB0140, isolated from marine environment.</title>
        <authorList>
            <person name="Kim E."/>
            <person name="Yi H."/>
        </authorList>
    </citation>
    <scope>NUCLEOTIDE SEQUENCE [LARGE SCALE GENOMIC DNA]</scope>
    <source>
        <strain evidence="1 2">LPB0140</strain>
    </source>
</reference>
<protein>
    <recommendedName>
        <fullName evidence="3">Methylhydantoinase</fullName>
    </recommendedName>
</protein>
<organism evidence="1 2">
    <name type="scientific">Sphingorhabdus lutea</name>
    <dbReference type="NCBI Taxonomy" id="1913578"/>
    <lineage>
        <taxon>Bacteria</taxon>
        <taxon>Pseudomonadati</taxon>
        <taxon>Pseudomonadota</taxon>
        <taxon>Alphaproteobacteria</taxon>
        <taxon>Sphingomonadales</taxon>
        <taxon>Sphingomonadaceae</taxon>
        <taxon>Sphingorhabdus</taxon>
    </lineage>
</organism>
<accession>A0A1L3J8S0</accession>